<gene>
    <name evidence="12" type="ORF">TsocGM_11325</name>
</gene>
<dbReference type="PROSITE" id="PS51192">
    <property type="entry name" value="HELICASE_ATP_BIND_1"/>
    <property type="match status" value="1"/>
</dbReference>
<dbReference type="Pfam" id="PF18458">
    <property type="entry name" value="XPB_DRD"/>
    <property type="match status" value="1"/>
</dbReference>
<evidence type="ECO:0000256" key="9">
    <source>
        <dbReference type="ARBA" id="ARBA00048988"/>
    </source>
</evidence>
<sequence length="470" mass="53043">MSAGPAEATAADRLALGFEEGTIVVEGLPEHDSRGIPGLMFDPRRRGIYRAPAIWYREIVQHLRDHGIPYDDRARGYQGKTPWAIRVDKPAFPHQTEALQAWSAAGMRGVVVLPTGTGKTHMANLAIAAAQRPTLVVTPTIDLMNQWYDELTLCFDVEVGLLGGGYNEIKPLTVTTYDSAYMNMGRIGDKFGLLVFDECHHLPGPIYGLASTCAIAPFRLGLTATPERADNAHEQLDRLIGPIVYRKEITQLRGQFLADYRVETRYVTLSEEEQFRYESCREVYRTFTRDHGIDFRRPDAWGQFLRLAFRSPEGRAAYQAYREQRELALAAPAKLNLLGRLLDHHHGDRIIIFTHDNATVYQIARRFLVPVITHQTKTKERREVLLRFNDGRFPIVATSRVLNEGVNVPEANVAIILSGTGSVREHVQRLGRILRKRGDKEAVLYEVITRGTVEEFTSNRRRKHSAYGGG</sequence>
<keyword evidence="5" id="KW-0067">ATP-binding</keyword>
<evidence type="ECO:0000256" key="7">
    <source>
        <dbReference type="ARBA" id="ARBA00034617"/>
    </source>
</evidence>
<dbReference type="SUPFAM" id="SSF52540">
    <property type="entry name" value="P-loop containing nucleoside triphosphate hydrolases"/>
    <property type="match status" value="1"/>
</dbReference>
<dbReference type="GO" id="GO:0016787">
    <property type="term" value="F:hydrolase activity"/>
    <property type="evidence" value="ECO:0007669"/>
    <property type="project" value="UniProtKB-KW"/>
</dbReference>
<keyword evidence="13" id="KW-1185">Reference proteome</keyword>
<accession>A0A432MJL1</accession>
<reference evidence="12 13" key="1">
    <citation type="submission" date="2018-12" db="EMBL/GenBank/DDBJ databases">
        <authorList>
            <person name="Toschakov S.V."/>
        </authorList>
    </citation>
    <scope>NUCLEOTIDE SEQUENCE [LARGE SCALE GENOMIC DNA]</scope>
    <source>
        <strain evidence="12 13">GM2012</strain>
    </source>
</reference>
<feature type="domain" description="Helicase ATP-binding" evidence="10">
    <location>
        <begin position="100"/>
        <end position="244"/>
    </location>
</feature>
<keyword evidence="4 12" id="KW-0347">Helicase</keyword>
<dbReference type="AlphaFoldDB" id="A0A432MJL1"/>
<name>A0A432MJL1_9BACT</name>
<dbReference type="PANTHER" id="PTHR11274:SF0">
    <property type="entry name" value="GENERAL TRANSCRIPTION AND DNA REPAIR FACTOR IIH HELICASE SUBUNIT XPB"/>
    <property type="match status" value="1"/>
</dbReference>
<keyword evidence="2" id="KW-0547">Nucleotide-binding</keyword>
<dbReference type="InterPro" id="IPR014001">
    <property type="entry name" value="Helicase_ATP-bd"/>
</dbReference>
<evidence type="ECO:0000256" key="1">
    <source>
        <dbReference type="ARBA" id="ARBA00006637"/>
    </source>
</evidence>
<comment type="similarity">
    <text evidence="1">Belongs to the helicase family. RAD25/XPB subfamily.</text>
</comment>
<dbReference type="Gene3D" id="3.40.50.300">
    <property type="entry name" value="P-loop containing nucleotide triphosphate hydrolases"/>
    <property type="match status" value="2"/>
</dbReference>
<evidence type="ECO:0000256" key="6">
    <source>
        <dbReference type="ARBA" id="ARBA00023235"/>
    </source>
</evidence>
<organism evidence="12 13">
    <name type="scientific">Tautonia sociabilis</name>
    <dbReference type="NCBI Taxonomy" id="2080755"/>
    <lineage>
        <taxon>Bacteria</taxon>
        <taxon>Pseudomonadati</taxon>
        <taxon>Planctomycetota</taxon>
        <taxon>Planctomycetia</taxon>
        <taxon>Isosphaerales</taxon>
        <taxon>Isosphaeraceae</taxon>
        <taxon>Tautonia</taxon>
    </lineage>
</organism>
<dbReference type="Gene3D" id="3.40.1170.30">
    <property type="match status" value="1"/>
</dbReference>
<dbReference type="InterPro" id="IPR032438">
    <property type="entry name" value="ERCC3_RAD25_C"/>
</dbReference>
<dbReference type="InterPro" id="IPR001650">
    <property type="entry name" value="Helicase_C-like"/>
</dbReference>
<evidence type="ECO:0000256" key="5">
    <source>
        <dbReference type="ARBA" id="ARBA00022840"/>
    </source>
</evidence>
<evidence type="ECO:0000256" key="4">
    <source>
        <dbReference type="ARBA" id="ARBA00022806"/>
    </source>
</evidence>
<dbReference type="EMBL" id="RYZH01000019">
    <property type="protein sequence ID" value="RUL87593.1"/>
    <property type="molecule type" value="Genomic_DNA"/>
</dbReference>
<dbReference type="OrthoDB" id="9807155at2"/>
<dbReference type="GO" id="GO:0005524">
    <property type="term" value="F:ATP binding"/>
    <property type="evidence" value="ECO:0007669"/>
    <property type="project" value="UniProtKB-KW"/>
</dbReference>
<feature type="domain" description="Helicase C-terminal" evidence="11">
    <location>
        <begin position="336"/>
        <end position="470"/>
    </location>
</feature>
<dbReference type="PANTHER" id="PTHR11274">
    <property type="entry name" value="RAD25/XP-B DNA REPAIR HELICASE"/>
    <property type="match status" value="1"/>
</dbReference>
<evidence type="ECO:0000259" key="10">
    <source>
        <dbReference type="PROSITE" id="PS51192"/>
    </source>
</evidence>
<comment type="catalytic activity">
    <reaction evidence="7">
        <text>Couples ATP hydrolysis with the unwinding of duplex DNA by translocating in the 3'-5' direction.</text>
        <dbReference type="EC" id="5.6.2.4"/>
    </reaction>
</comment>
<dbReference type="CDD" id="cd17926">
    <property type="entry name" value="DEXHc_RE"/>
    <property type="match status" value="1"/>
</dbReference>
<dbReference type="Pfam" id="PF04851">
    <property type="entry name" value="ResIII"/>
    <property type="match status" value="1"/>
</dbReference>
<dbReference type="PROSITE" id="PS51194">
    <property type="entry name" value="HELICASE_CTER"/>
    <property type="match status" value="1"/>
</dbReference>
<protein>
    <recommendedName>
        <fullName evidence="8">DNA 3'-5' helicase</fullName>
        <ecNumber evidence="8">5.6.2.4</ecNumber>
    </recommendedName>
</protein>
<dbReference type="InterPro" id="IPR040699">
    <property type="entry name" value="XPB_DRD"/>
</dbReference>
<dbReference type="GO" id="GO:0003677">
    <property type="term" value="F:DNA binding"/>
    <property type="evidence" value="ECO:0007669"/>
    <property type="project" value="InterPro"/>
</dbReference>
<dbReference type="SMART" id="SM00487">
    <property type="entry name" value="DEXDc"/>
    <property type="match status" value="1"/>
</dbReference>
<dbReference type="InterPro" id="IPR006935">
    <property type="entry name" value="Helicase/UvrB_N"/>
</dbReference>
<comment type="catalytic activity">
    <reaction evidence="9">
        <text>ATP + H2O = ADP + phosphate + H(+)</text>
        <dbReference type="Rhea" id="RHEA:13065"/>
        <dbReference type="ChEBI" id="CHEBI:15377"/>
        <dbReference type="ChEBI" id="CHEBI:15378"/>
        <dbReference type="ChEBI" id="CHEBI:30616"/>
        <dbReference type="ChEBI" id="CHEBI:43474"/>
        <dbReference type="ChEBI" id="CHEBI:456216"/>
        <dbReference type="EC" id="5.6.2.4"/>
    </reaction>
</comment>
<dbReference type="EC" id="5.6.2.4" evidence="8"/>
<evidence type="ECO:0000256" key="8">
    <source>
        <dbReference type="ARBA" id="ARBA00034808"/>
    </source>
</evidence>
<evidence type="ECO:0000256" key="3">
    <source>
        <dbReference type="ARBA" id="ARBA00022801"/>
    </source>
</evidence>
<keyword evidence="6" id="KW-0413">Isomerase</keyword>
<keyword evidence="3" id="KW-0378">Hydrolase</keyword>
<evidence type="ECO:0000259" key="11">
    <source>
        <dbReference type="PROSITE" id="PS51194"/>
    </source>
</evidence>
<comment type="caution">
    <text evidence="12">The sequence shown here is derived from an EMBL/GenBank/DDBJ whole genome shotgun (WGS) entry which is preliminary data.</text>
</comment>
<dbReference type="SMART" id="SM00490">
    <property type="entry name" value="HELICc"/>
    <property type="match status" value="1"/>
</dbReference>
<proteinExistence type="inferred from homology"/>
<dbReference type="RefSeq" id="WP_126725481.1">
    <property type="nucleotide sequence ID" value="NZ_RYZH01000019.1"/>
</dbReference>
<dbReference type="Proteomes" id="UP000280296">
    <property type="component" value="Unassembled WGS sequence"/>
</dbReference>
<dbReference type="GO" id="GO:0043138">
    <property type="term" value="F:3'-5' DNA helicase activity"/>
    <property type="evidence" value="ECO:0007669"/>
    <property type="project" value="UniProtKB-EC"/>
</dbReference>
<evidence type="ECO:0000256" key="2">
    <source>
        <dbReference type="ARBA" id="ARBA00022741"/>
    </source>
</evidence>
<reference evidence="12 13" key="2">
    <citation type="submission" date="2019-01" db="EMBL/GenBank/DDBJ databases">
        <title>Tautonia sociabilis, a novel thermotolerant planctomycete of Isosphaeraceae family, isolated from a 4000 m deep subterranean habitat.</title>
        <authorList>
            <person name="Kovaleva O.L."/>
            <person name="Elcheninov A.G."/>
            <person name="Van Heerden E."/>
            <person name="Toshchakov S.V."/>
            <person name="Novikov A."/>
            <person name="Bonch-Osmolovskaya E.A."/>
            <person name="Kublanov I.V."/>
        </authorList>
    </citation>
    <scope>NUCLEOTIDE SEQUENCE [LARGE SCALE GENOMIC DNA]</scope>
    <source>
        <strain evidence="12 13">GM2012</strain>
    </source>
</reference>
<dbReference type="InterPro" id="IPR050615">
    <property type="entry name" value="ATP-dep_DNA_Helicase"/>
</dbReference>
<evidence type="ECO:0000313" key="13">
    <source>
        <dbReference type="Proteomes" id="UP000280296"/>
    </source>
</evidence>
<dbReference type="InterPro" id="IPR027417">
    <property type="entry name" value="P-loop_NTPase"/>
</dbReference>
<dbReference type="Pfam" id="PF16203">
    <property type="entry name" value="ERCC3_RAD25_C"/>
    <property type="match status" value="1"/>
</dbReference>
<evidence type="ECO:0000313" key="12">
    <source>
        <dbReference type="EMBL" id="RUL87593.1"/>
    </source>
</evidence>